<dbReference type="Gene3D" id="3.30.540.10">
    <property type="entry name" value="Fructose-1,6-Bisphosphatase, subunit A, domain 1"/>
    <property type="match status" value="1"/>
</dbReference>
<dbReference type="OrthoDB" id="10254945at2759"/>
<sequence length="298" mass="31253">MSFVHGLPDVAVSIALLLEDRPLLAVVFCPFFASGSPVPISAFPSLGTATAPGISSPTSASSVGAAAAAVPGISGTVERLLSSGGELFTAVRGRGCYLNGRRVEVNTAAVPAKALMVMNIPYGVYLTPEEAAAEAAELAARLPAVGKEGKVRGATYWKKRHAAIDVWADIRRQICHLPVPGTRMYLSCVATLVQLAAGRVDLYIEPAGKLWDVAAATLCVEEAGGVVSNLYGNRDVVRCWQTGDTSIVAGGSAAAWAYGVQLCRAAQYGQFYNLPFEEDAALEAALAKAREVEQQEQQ</sequence>
<dbReference type="PANTHER" id="PTHR20854">
    <property type="entry name" value="INOSITOL MONOPHOSPHATASE"/>
    <property type="match status" value="1"/>
</dbReference>
<dbReference type="GO" id="GO:0008934">
    <property type="term" value="F:inositol monophosphate 1-phosphatase activity"/>
    <property type="evidence" value="ECO:0007669"/>
    <property type="project" value="TreeGrafter"/>
</dbReference>
<dbReference type="GO" id="GO:0006020">
    <property type="term" value="P:inositol metabolic process"/>
    <property type="evidence" value="ECO:0007669"/>
    <property type="project" value="TreeGrafter"/>
</dbReference>
<comment type="caution">
    <text evidence="3">The sequence shown here is derived from an EMBL/GenBank/DDBJ whole genome shotgun (WGS) entry which is preliminary data.</text>
</comment>
<evidence type="ECO:0000256" key="2">
    <source>
        <dbReference type="PIRSR" id="PIRSR600760-2"/>
    </source>
</evidence>
<feature type="binding site" evidence="2">
    <location>
        <position position="212"/>
    </location>
    <ligand>
        <name>Mg(2+)</name>
        <dbReference type="ChEBI" id="CHEBI:18420"/>
        <label>1</label>
        <note>catalytic</note>
    </ligand>
</feature>
<keyword evidence="4" id="KW-1185">Reference proteome</keyword>
<reference evidence="3 4" key="1">
    <citation type="journal article" date="2013" name="PLoS ONE">
        <title>Predicting the Proteins of Angomonas deanei, Strigomonas culicis and Their Respective Endosymbionts Reveals New Aspects of the Trypanosomatidae Family.</title>
        <authorList>
            <person name="Motta M.C."/>
            <person name="Martins A.C."/>
            <person name="de Souza S.S."/>
            <person name="Catta-Preta C.M."/>
            <person name="Silva R."/>
            <person name="Klein C.C."/>
            <person name="de Almeida L.G."/>
            <person name="de Lima Cunha O."/>
            <person name="Ciapina L.P."/>
            <person name="Brocchi M."/>
            <person name="Colabardini A.C."/>
            <person name="de Araujo Lima B."/>
            <person name="Machado C.R."/>
            <person name="de Almeida Soares C.M."/>
            <person name="Probst C.M."/>
            <person name="de Menezes C.B."/>
            <person name="Thompson C.E."/>
            <person name="Bartholomeu D.C."/>
            <person name="Gradia D.F."/>
            <person name="Pavoni D.P."/>
            <person name="Grisard E.C."/>
            <person name="Fantinatti-Garboggini F."/>
            <person name="Marchini F.K."/>
            <person name="Rodrigues-Luiz G.F."/>
            <person name="Wagner G."/>
            <person name="Goldman G.H."/>
            <person name="Fietto J.L."/>
            <person name="Elias M.C."/>
            <person name="Goldman M.H."/>
            <person name="Sagot M.F."/>
            <person name="Pereira M."/>
            <person name="Stoco P.H."/>
            <person name="de Mendonca-Neto R.P."/>
            <person name="Teixeira S.M."/>
            <person name="Maciel T.E."/>
            <person name="de Oliveira Mendes T.A."/>
            <person name="Urmenyi T.P."/>
            <person name="de Souza W."/>
            <person name="Schenkman S."/>
            <person name="de Vasconcelos A.T."/>
        </authorList>
    </citation>
    <scope>NUCLEOTIDE SEQUENCE [LARGE SCALE GENOMIC DNA]</scope>
</reference>
<name>S9UNE9_9TRYP</name>
<dbReference type="InterPro" id="IPR000760">
    <property type="entry name" value="Inositol_monophosphatase-like"/>
</dbReference>
<evidence type="ECO:0000313" key="3">
    <source>
        <dbReference type="EMBL" id="EPY16186.1"/>
    </source>
</evidence>
<keyword evidence="2" id="KW-0460">Magnesium</keyword>
<dbReference type="PRINTS" id="PR00377">
    <property type="entry name" value="IMPHPHTASES"/>
</dbReference>
<comment type="cofactor">
    <cofactor evidence="2">
        <name>Mg(2+)</name>
        <dbReference type="ChEBI" id="CHEBI:18420"/>
    </cofactor>
</comment>
<organism evidence="3 4">
    <name type="scientific">Strigomonas culicis</name>
    <dbReference type="NCBI Taxonomy" id="28005"/>
    <lineage>
        <taxon>Eukaryota</taxon>
        <taxon>Discoba</taxon>
        <taxon>Euglenozoa</taxon>
        <taxon>Kinetoplastea</taxon>
        <taxon>Metakinetoplastina</taxon>
        <taxon>Trypanosomatida</taxon>
        <taxon>Trypanosomatidae</taxon>
        <taxon>Strigomonadinae</taxon>
        <taxon>Strigomonas</taxon>
    </lineage>
</organism>
<evidence type="ECO:0000256" key="1">
    <source>
        <dbReference type="ARBA" id="ARBA00009759"/>
    </source>
</evidence>
<evidence type="ECO:0000313" key="4">
    <source>
        <dbReference type="Proteomes" id="UP000015354"/>
    </source>
</evidence>
<dbReference type="PANTHER" id="PTHR20854:SF4">
    <property type="entry name" value="INOSITOL-1-MONOPHOSPHATASE-RELATED"/>
    <property type="match status" value="1"/>
</dbReference>
<dbReference type="GO" id="GO:0046872">
    <property type="term" value="F:metal ion binding"/>
    <property type="evidence" value="ECO:0007669"/>
    <property type="project" value="UniProtKB-KW"/>
</dbReference>
<accession>S9UNE9</accession>
<dbReference type="GO" id="GO:0007165">
    <property type="term" value="P:signal transduction"/>
    <property type="evidence" value="ECO:0007669"/>
    <property type="project" value="TreeGrafter"/>
</dbReference>
<dbReference type="SUPFAM" id="SSF56655">
    <property type="entry name" value="Carbohydrate phosphatase"/>
    <property type="match status" value="1"/>
</dbReference>
<keyword evidence="2" id="KW-0479">Metal-binding</keyword>
<dbReference type="EMBL" id="ATMH01011453">
    <property type="protein sequence ID" value="EPY16186.1"/>
    <property type="molecule type" value="Genomic_DNA"/>
</dbReference>
<dbReference type="AlphaFoldDB" id="S9UNE9"/>
<dbReference type="Gene3D" id="3.40.190.80">
    <property type="match status" value="1"/>
</dbReference>
<gene>
    <name evidence="3" type="ORF">STCU_11491</name>
</gene>
<dbReference type="Pfam" id="PF00459">
    <property type="entry name" value="Inositol_P"/>
    <property type="match status" value="1"/>
</dbReference>
<dbReference type="Proteomes" id="UP000015354">
    <property type="component" value="Unassembled WGS sequence"/>
</dbReference>
<comment type="similarity">
    <text evidence="1">Belongs to the inositol monophosphatase superfamily.</text>
</comment>
<proteinExistence type="inferred from homology"/>
<protein>
    <submittedName>
        <fullName evidence="3">Myo-inositol-1 phosphatase</fullName>
    </submittedName>
</protein>